<keyword evidence="4" id="KW-1185">Reference proteome</keyword>
<dbReference type="STRING" id="293826.Amet_3039"/>
<dbReference type="PANTHER" id="PTHR14859">
    <property type="entry name" value="CALCOFLUOR WHITE HYPERSENSITIVE PROTEIN PRECURSOR"/>
    <property type="match status" value="1"/>
</dbReference>
<name>A6TSL1_ALKMQ</name>
<sequence length="379" mass="43545">MGKIKKIAIIIVFMITFLFTIQVLSQENIQLTHYIKDGSTEYLEVVASKNTSKIIIEAFDEGEQLIQYLLLDHPVKKAKKDGTEGHFFYITKSMAPLKQFHTLRIQPRREQQIDMKVSEIPFTEIVKMEGKEAESREAISMNSLDDEREKRLRIMSYNIHIGRDLFGRYSLDQIAEVIKESRAEVIGLQEVDQHFIRTKFQDQIKYLSEELGMNYAYGPNLNIVGAKYGNAVLSVHPIEDYENVMIPSGRESRGLLKTTIDVEGQLVDFFVTHLGLNQKERMGQVKVIEQQIDMAQNPVILVGDFNARPHSQEIQKLSRGLLDVGKRMGYNDTPTFDLPVLSGRIDYIFVDQQMEILTYRVIKSRASDHYPVTTKVVLP</sequence>
<dbReference type="GO" id="GO:0006506">
    <property type="term" value="P:GPI anchor biosynthetic process"/>
    <property type="evidence" value="ECO:0007669"/>
    <property type="project" value="TreeGrafter"/>
</dbReference>
<gene>
    <name evidence="3" type="ordered locus">Amet_3039</name>
</gene>
<dbReference type="HOGENOM" id="CLU_728895_0_0_9"/>
<organism evidence="3 4">
    <name type="scientific">Alkaliphilus metalliredigens (strain QYMF)</name>
    <dbReference type="NCBI Taxonomy" id="293826"/>
    <lineage>
        <taxon>Bacteria</taxon>
        <taxon>Bacillati</taxon>
        <taxon>Bacillota</taxon>
        <taxon>Clostridia</taxon>
        <taxon>Peptostreptococcales</taxon>
        <taxon>Natronincolaceae</taxon>
        <taxon>Alkaliphilus</taxon>
    </lineage>
</organism>
<dbReference type="Proteomes" id="UP000001572">
    <property type="component" value="Chromosome"/>
</dbReference>
<dbReference type="EMBL" id="CP000724">
    <property type="protein sequence ID" value="ABR49179.1"/>
    <property type="molecule type" value="Genomic_DNA"/>
</dbReference>
<dbReference type="InterPro" id="IPR005135">
    <property type="entry name" value="Endo/exonuclease/phosphatase"/>
</dbReference>
<proteinExistence type="predicted"/>
<dbReference type="GO" id="GO:0016020">
    <property type="term" value="C:membrane"/>
    <property type="evidence" value="ECO:0007669"/>
    <property type="project" value="GOC"/>
</dbReference>
<evidence type="ECO:0000313" key="4">
    <source>
        <dbReference type="Proteomes" id="UP000001572"/>
    </source>
</evidence>
<keyword evidence="3" id="KW-0540">Nuclease</keyword>
<dbReference type="PANTHER" id="PTHR14859:SF1">
    <property type="entry name" value="PGAP2-INTERACTING PROTEIN"/>
    <property type="match status" value="1"/>
</dbReference>
<evidence type="ECO:0000313" key="3">
    <source>
        <dbReference type="EMBL" id="ABR49179.1"/>
    </source>
</evidence>
<keyword evidence="3" id="KW-0269">Exonuclease</keyword>
<dbReference type="SUPFAM" id="SSF56219">
    <property type="entry name" value="DNase I-like"/>
    <property type="match status" value="1"/>
</dbReference>
<evidence type="ECO:0000259" key="2">
    <source>
        <dbReference type="Pfam" id="PF03372"/>
    </source>
</evidence>
<dbReference type="OrthoDB" id="9793162at2"/>
<keyword evidence="1" id="KW-0472">Membrane</keyword>
<dbReference type="Gene3D" id="3.60.10.10">
    <property type="entry name" value="Endonuclease/exonuclease/phosphatase"/>
    <property type="match status" value="1"/>
</dbReference>
<dbReference type="eggNOG" id="COG3568">
    <property type="taxonomic scope" value="Bacteria"/>
</dbReference>
<dbReference type="InterPro" id="IPR051916">
    <property type="entry name" value="GPI-anchor_lipid_remodeler"/>
</dbReference>
<dbReference type="GO" id="GO:0004519">
    <property type="term" value="F:endonuclease activity"/>
    <property type="evidence" value="ECO:0007669"/>
    <property type="project" value="UniProtKB-KW"/>
</dbReference>
<keyword evidence="3" id="KW-0255">Endonuclease</keyword>
<evidence type="ECO:0000256" key="1">
    <source>
        <dbReference type="SAM" id="Phobius"/>
    </source>
</evidence>
<feature type="domain" description="Endonuclease/exonuclease/phosphatase" evidence="2">
    <location>
        <begin position="155"/>
        <end position="369"/>
    </location>
</feature>
<dbReference type="InterPro" id="IPR036691">
    <property type="entry name" value="Endo/exonu/phosph_ase_sf"/>
</dbReference>
<dbReference type="Pfam" id="PF03372">
    <property type="entry name" value="Exo_endo_phos"/>
    <property type="match status" value="1"/>
</dbReference>
<protein>
    <submittedName>
        <fullName evidence="3">Endonuclease/exonuclease/phosphatase</fullName>
    </submittedName>
</protein>
<keyword evidence="1" id="KW-0812">Transmembrane</keyword>
<keyword evidence="3" id="KW-0378">Hydrolase</keyword>
<dbReference type="AlphaFoldDB" id="A6TSL1"/>
<feature type="transmembrane region" description="Helical" evidence="1">
    <location>
        <begin position="7"/>
        <end position="25"/>
    </location>
</feature>
<keyword evidence="1" id="KW-1133">Transmembrane helix</keyword>
<reference evidence="4" key="1">
    <citation type="journal article" date="2016" name="Genome Announc.">
        <title>Complete genome sequence of Alkaliphilus metalliredigens strain QYMF, an alkaliphilic and metal-reducing bacterium isolated from borax-contaminated leachate ponds.</title>
        <authorList>
            <person name="Hwang C."/>
            <person name="Copeland A."/>
            <person name="Lucas S."/>
            <person name="Lapidus A."/>
            <person name="Barry K."/>
            <person name="Detter J.C."/>
            <person name="Glavina Del Rio T."/>
            <person name="Hammon N."/>
            <person name="Israni S."/>
            <person name="Dalin E."/>
            <person name="Tice H."/>
            <person name="Pitluck S."/>
            <person name="Chertkov O."/>
            <person name="Brettin T."/>
            <person name="Bruce D."/>
            <person name="Han C."/>
            <person name="Schmutz J."/>
            <person name="Larimer F."/>
            <person name="Land M.L."/>
            <person name="Hauser L."/>
            <person name="Kyrpides N."/>
            <person name="Mikhailova N."/>
            <person name="Ye Q."/>
            <person name="Zhou J."/>
            <person name="Richardson P."/>
            <person name="Fields M.W."/>
        </authorList>
    </citation>
    <scope>NUCLEOTIDE SEQUENCE [LARGE SCALE GENOMIC DNA]</scope>
    <source>
        <strain evidence="4">QYMF</strain>
    </source>
</reference>
<dbReference type="GO" id="GO:0004527">
    <property type="term" value="F:exonuclease activity"/>
    <property type="evidence" value="ECO:0007669"/>
    <property type="project" value="UniProtKB-KW"/>
</dbReference>
<dbReference type="RefSeq" id="WP_012064146.1">
    <property type="nucleotide sequence ID" value="NC_009633.1"/>
</dbReference>
<accession>A6TSL1</accession>
<dbReference type="KEGG" id="amt:Amet_3039"/>